<evidence type="ECO:0000313" key="3">
    <source>
        <dbReference type="Proteomes" id="UP000308652"/>
    </source>
</evidence>
<keyword evidence="3" id="KW-1185">Reference proteome</keyword>
<proteinExistence type="predicted"/>
<dbReference type="EMBL" id="ML213590">
    <property type="protein sequence ID" value="TFK45025.1"/>
    <property type="molecule type" value="Genomic_DNA"/>
</dbReference>
<feature type="region of interest" description="Disordered" evidence="1">
    <location>
        <begin position="355"/>
        <end position="381"/>
    </location>
</feature>
<protein>
    <submittedName>
        <fullName evidence="2">Uncharacterized protein</fullName>
    </submittedName>
</protein>
<feature type="compositionally biased region" description="Low complexity" evidence="1">
    <location>
        <begin position="427"/>
        <end position="438"/>
    </location>
</feature>
<name>A0A5C3MK13_9AGAR</name>
<dbReference type="OrthoDB" id="2943086at2759"/>
<reference evidence="2 3" key="1">
    <citation type="journal article" date="2019" name="Nat. Ecol. Evol.">
        <title>Megaphylogeny resolves global patterns of mushroom evolution.</title>
        <authorList>
            <person name="Varga T."/>
            <person name="Krizsan K."/>
            <person name="Foldi C."/>
            <person name="Dima B."/>
            <person name="Sanchez-Garcia M."/>
            <person name="Sanchez-Ramirez S."/>
            <person name="Szollosi G.J."/>
            <person name="Szarkandi J.G."/>
            <person name="Papp V."/>
            <person name="Albert L."/>
            <person name="Andreopoulos W."/>
            <person name="Angelini C."/>
            <person name="Antonin V."/>
            <person name="Barry K.W."/>
            <person name="Bougher N.L."/>
            <person name="Buchanan P."/>
            <person name="Buyck B."/>
            <person name="Bense V."/>
            <person name="Catcheside P."/>
            <person name="Chovatia M."/>
            <person name="Cooper J."/>
            <person name="Damon W."/>
            <person name="Desjardin D."/>
            <person name="Finy P."/>
            <person name="Geml J."/>
            <person name="Haridas S."/>
            <person name="Hughes K."/>
            <person name="Justo A."/>
            <person name="Karasinski D."/>
            <person name="Kautmanova I."/>
            <person name="Kiss B."/>
            <person name="Kocsube S."/>
            <person name="Kotiranta H."/>
            <person name="LaButti K.M."/>
            <person name="Lechner B.E."/>
            <person name="Liimatainen K."/>
            <person name="Lipzen A."/>
            <person name="Lukacs Z."/>
            <person name="Mihaltcheva S."/>
            <person name="Morgado L.N."/>
            <person name="Niskanen T."/>
            <person name="Noordeloos M.E."/>
            <person name="Ohm R.A."/>
            <person name="Ortiz-Santana B."/>
            <person name="Ovrebo C."/>
            <person name="Racz N."/>
            <person name="Riley R."/>
            <person name="Savchenko A."/>
            <person name="Shiryaev A."/>
            <person name="Soop K."/>
            <person name="Spirin V."/>
            <person name="Szebenyi C."/>
            <person name="Tomsovsky M."/>
            <person name="Tulloss R.E."/>
            <person name="Uehling J."/>
            <person name="Grigoriev I.V."/>
            <person name="Vagvolgyi C."/>
            <person name="Papp T."/>
            <person name="Martin F.M."/>
            <person name="Miettinen O."/>
            <person name="Hibbett D.S."/>
            <person name="Nagy L.G."/>
        </authorList>
    </citation>
    <scope>NUCLEOTIDE SEQUENCE [LARGE SCALE GENOMIC DNA]</scope>
    <source>
        <strain evidence="2 3">CBS 166.37</strain>
    </source>
</reference>
<feature type="compositionally biased region" description="Polar residues" evidence="1">
    <location>
        <begin position="411"/>
        <end position="426"/>
    </location>
</feature>
<dbReference type="Proteomes" id="UP000308652">
    <property type="component" value="Unassembled WGS sequence"/>
</dbReference>
<dbReference type="STRING" id="68775.A0A5C3MK13"/>
<evidence type="ECO:0000256" key="1">
    <source>
        <dbReference type="SAM" id="MobiDB-lite"/>
    </source>
</evidence>
<feature type="region of interest" description="Disordered" evidence="1">
    <location>
        <begin position="407"/>
        <end position="519"/>
    </location>
</feature>
<gene>
    <name evidence="2" type="ORF">BDQ12DRAFT_673974</name>
</gene>
<feature type="region of interest" description="Disordered" evidence="1">
    <location>
        <begin position="293"/>
        <end position="315"/>
    </location>
</feature>
<evidence type="ECO:0000313" key="2">
    <source>
        <dbReference type="EMBL" id="TFK45025.1"/>
    </source>
</evidence>
<sequence length="602" mass="66152">MGWRPPTFAAEAEEEWQIIQADWWRIPFSSVSWAYTPEETKQAFAKPPYYHNSLFRMCSATNTSDDRSEEGGLNSNLAGVQGALDAVSVYETVVGFQYSRFPVIEPHELGCLSKLNFHPEIDEEELELDKEHWRELVDDLFSKPQSAHHRTSSLLSSDSEHSAGFFSMPSTPKAKSAEVHVLVKEVSPSSSVGSIDHHSIFSSPSRPLNATASSFVPSFSITPKASKRPATDDTTPTSFINFSFASLNDPPPPPMIKIKKDEQGFFTEVQVDTPSLTDRPSSALLPPFLQEPTHRRKGRASKTRQMVDRLRSQSDVSRNNALSGMMFDLGDSLPVKSMSHSPSPIFHDLSFIRPRSSVSEDPGRGRLSGLSTPSIDEDEDGWIEIAEPRAVSKSKRTRDLFLALTRRRTDSLSSENAKGSPTSENGSILLSDTLSTSPSPSPVSTPPSSCNDGWIEGPFTPPPVVRGKAPSSTISKSERQVHKRNSPSTTFPRNAHSGFAPPPLSSATAPSYNSLPPPHSAHHYPSRVQPYFYAYPGMPMPVPYTSFVPIQVPIPMGMQMPRPVVVPPAGSVLHLPPSTHLPMYMPHPLVPVRAPPPKIHTT</sequence>
<accession>A0A5C3MK13</accession>
<dbReference type="AlphaFoldDB" id="A0A5C3MK13"/>
<organism evidence="2 3">
    <name type="scientific">Crucibulum laeve</name>
    <dbReference type="NCBI Taxonomy" id="68775"/>
    <lineage>
        <taxon>Eukaryota</taxon>
        <taxon>Fungi</taxon>
        <taxon>Dikarya</taxon>
        <taxon>Basidiomycota</taxon>
        <taxon>Agaricomycotina</taxon>
        <taxon>Agaricomycetes</taxon>
        <taxon>Agaricomycetidae</taxon>
        <taxon>Agaricales</taxon>
        <taxon>Agaricineae</taxon>
        <taxon>Nidulariaceae</taxon>
        <taxon>Crucibulum</taxon>
    </lineage>
</organism>